<dbReference type="GO" id="GO:0046513">
    <property type="term" value="P:ceramide biosynthetic process"/>
    <property type="evidence" value="ECO:0007669"/>
    <property type="project" value="InterPro"/>
</dbReference>
<dbReference type="AlphaFoldDB" id="A0A5C3QX26"/>
<evidence type="ECO:0000256" key="2">
    <source>
        <dbReference type="ARBA" id="ARBA00009808"/>
    </source>
</evidence>
<evidence type="ECO:0000256" key="8">
    <source>
        <dbReference type="ARBA" id="ARBA00023180"/>
    </source>
</evidence>
<keyword evidence="8" id="KW-0325">Glycoprotein</keyword>
<dbReference type="PROSITE" id="PS50922">
    <property type="entry name" value="TLC"/>
    <property type="match status" value="1"/>
</dbReference>
<reference evidence="12 13" key="1">
    <citation type="journal article" date="2019" name="Nat. Ecol. Evol.">
        <title>Megaphylogeny resolves global patterns of mushroom evolution.</title>
        <authorList>
            <person name="Varga T."/>
            <person name="Krizsan K."/>
            <person name="Foldi C."/>
            <person name="Dima B."/>
            <person name="Sanchez-Garcia M."/>
            <person name="Sanchez-Ramirez S."/>
            <person name="Szollosi G.J."/>
            <person name="Szarkandi J.G."/>
            <person name="Papp V."/>
            <person name="Albert L."/>
            <person name="Andreopoulos W."/>
            <person name="Angelini C."/>
            <person name="Antonin V."/>
            <person name="Barry K.W."/>
            <person name="Bougher N.L."/>
            <person name="Buchanan P."/>
            <person name="Buyck B."/>
            <person name="Bense V."/>
            <person name="Catcheside P."/>
            <person name="Chovatia M."/>
            <person name="Cooper J."/>
            <person name="Damon W."/>
            <person name="Desjardin D."/>
            <person name="Finy P."/>
            <person name="Geml J."/>
            <person name="Haridas S."/>
            <person name="Hughes K."/>
            <person name="Justo A."/>
            <person name="Karasinski D."/>
            <person name="Kautmanova I."/>
            <person name="Kiss B."/>
            <person name="Kocsube S."/>
            <person name="Kotiranta H."/>
            <person name="LaButti K.M."/>
            <person name="Lechner B.E."/>
            <person name="Liimatainen K."/>
            <person name="Lipzen A."/>
            <person name="Lukacs Z."/>
            <person name="Mihaltcheva S."/>
            <person name="Morgado L.N."/>
            <person name="Niskanen T."/>
            <person name="Noordeloos M.E."/>
            <person name="Ohm R.A."/>
            <person name="Ortiz-Santana B."/>
            <person name="Ovrebo C."/>
            <person name="Racz N."/>
            <person name="Riley R."/>
            <person name="Savchenko A."/>
            <person name="Shiryaev A."/>
            <person name="Soop K."/>
            <person name="Spirin V."/>
            <person name="Szebenyi C."/>
            <person name="Tomsovsky M."/>
            <person name="Tulloss R.E."/>
            <person name="Uehling J."/>
            <person name="Grigoriev I.V."/>
            <person name="Vagvolgyi C."/>
            <person name="Papp T."/>
            <person name="Martin F.M."/>
            <person name="Miettinen O."/>
            <person name="Hibbett D.S."/>
            <person name="Nagy L.G."/>
        </authorList>
    </citation>
    <scope>NUCLEOTIDE SEQUENCE [LARGE SCALE GENOMIC DNA]</scope>
    <source>
        <strain evidence="12 13">CBS 309.79</strain>
    </source>
</reference>
<protein>
    <submittedName>
        <fullName evidence="12">TLC domain-containing protein</fullName>
    </submittedName>
</protein>
<keyword evidence="4 9" id="KW-0812">Transmembrane</keyword>
<dbReference type="PANTHER" id="PTHR12560:SF11">
    <property type="entry name" value="CERAMIDE SYNTHASE LAC1-RELATED"/>
    <property type="match status" value="1"/>
</dbReference>
<keyword evidence="7 9" id="KW-0472">Membrane</keyword>
<evidence type="ECO:0000313" key="12">
    <source>
        <dbReference type="EMBL" id="TFL05887.1"/>
    </source>
</evidence>
<dbReference type="InterPro" id="IPR016439">
    <property type="entry name" value="Lag1/Lac1-like"/>
</dbReference>
<organism evidence="12 13">
    <name type="scientific">Pterulicium gracile</name>
    <dbReference type="NCBI Taxonomy" id="1884261"/>
    <lineage>
        <taxon>Eukaryota</taxon>
        <taxon>Fungi</taxon>
        <taxon>Dikarya</taxon>
        <taxon>Basidiomycota</taxon>
        <taxon>Agaricomycotina</taxon>
        <taxon>Agaricomycetes</taxon>
        <taxon>Agaricomycetidae</taxon>
        <taxon>Agaricales</taxon>
        <taxon>Pleurotineae</taxon>
        <taxon>Pterulaceae</taxon>
        <taxon>Pterulicium</taxon>
    </lineage>
</organism>
<dbReference type="GO" id="GO:0050291">
    <property type="term" value="F:sphingosine N-acyltransferase activity"/>
    <property type="evidence" value="ECO:0007669"/>
    <property type="project" value="InterPro"/>
</dbReference>
<evidence type="ECO:0000256" key="10">
    <source>
        <dbReference type="SAM" id="Phobius"/>
    </source>
</evidence>
<feature type="transmembrane region" description="Helical" evidence="10">
    <location>
        <begin position="312"/>
        <end position="330"/>
    </location>
</feature>
<evidence type="ECO:0000256" key="6">
    <source>
        <dbReference type="ARBA" id="ARBA00022989"/>
    </source>
</evidence>
<dbReference type="STRING" id="1884261.A0A5C3QX26"/>
<feature type="transmembrane region" description="Helical" evidence="10">
    <location>
        <begin position="82"/>
        <end position="99"/>
    </location>
</feature>
<keyword evidence="6 10" id="KW-1133">Transmembrane helix</keyword>
<keyword evidence="5" id="KW-0256">Endoplasmic reticulum</keyword>
<feature type="transmembrane region" description="Helical" evidence="10">
    <location>
        <begin position="273"/>
        <end position="292"/>
    </location>
</feature>
<dbReference type="Pfam" id="PF03798">
    <property type="entry name" value="TRAM_LAG1_CLN8"/>
    <property type="match status" value="1"/>
</dbReference>
<dbReference type="GO" id="GO:0005789">
    <property type="term" value="C:endoplasmic reticulum membrane"/>
    <property type="evidence" value="ECO:0007669"/>
    <property type="project" value="UniProtKB-SubCell"/>
</dbReference>
<dbReference type="PIRSF" id="PIRSF005225">
    <property type="entry name" value="LAG1_LAC1"/>
    <property type="match status" value="1"/>
</dbReference>
<dbReference type="EMBL" id="ML178816">
    <property type="protein sequence ID" value="TFL05887.1"/>
    <property type="molecule type" value="Genomic_DNA"/>
</dbReference>
<evidence type="ECO:0000256" key="4">
    <source>
        <dbReference type="ARBA" id="ARBA00022692"/>
    </source>
</evidence>
<sequence length="361" mass="42799">MHSPPATKKSRRRRNLLQKSFAWAVQPALALRVLCVPMLLFINWEIVSAFMPTSYANPFSPFIFLSNPVPGPTPGERRYAKSWWDLAFIGYYIVFWSMVRQSLVPVMKKMARSYGIKKPAKLDRFGEQGYAVIYFSFTGIWGVYIMSQLPTWWYRTEHFWLGYPHWDMLPSMKRYYLMQIAYWLQQLLVLILGLEKPRKDYRELVIHHAVTLWLVGWSYLTNLTLIGNAIYVSMDIPDVFLAFSKILNYLQFETGKTVSFGVFLVIWTYFRHYLNIIILHSVWTQFDLIPSWAQQWKPEWGVWMAGWLRYQIFAPIFLLHCVNLFWYYYILRIAWRAISSAPITDDRSDDEDDGDHQGKGD</sequence>
<evidence type="ECO:0000256" key="7">
    <source>
        <dbReference type="ARBA" id="ARBA00023136"/>
    </source>
</evidence>
<feature type="transmembrane region" description="Helical" evidence="10">
    <location>
        <begin position="131"/>
        <end position="154"/>
    </location>
</feature>
<feature type="transmembrane region" description="Helical" evidence="10">
    <location>
        <begin position="204"/>
        <end position="226"/>
    </location>
</feature>
<feature type="transmembrane region" description="Helical" evidence="10">
    <location>
        <begin position="174"/>
        <end position="192"/>
    </location>
</feature>
<name>A0A5C3QX26_9AGAR</name>
<evidence type="ECO:0000256" key="9">
    <source>
        <dbReference type="PROSITE-ProRule" id="PRU00205"/>
    </source>
</evidence>
<comment type="subcellular location">
    <subcellularLocation>
        <location evidence="1">Endoplasmic reticulum membrane</location>
        <topology evidence="1">Multi-pass membrane protein</topology>
    </subcellularLocation>
</comment>
<evidence type="ECO:0000259" key="11">
    <source>
        <dbReference type="PROSITE" id="PS50922"/>
    </source>
</evidence>
<evidence type="ECO:0000256" key="3">
    <source>
        <dbReference type="ARBA" id="ARBA00022679"/>
    </source>
</evidence>
<accession>A0A5C3QX26</accession>
<evidence type="ECO:0000313" key="13">
    <source>
        <dbReference type="Proteomes" id="UP000305067"/>
    </source>
</evidence>
<keyword evidence="3" id="KW-0808">Transferase</keyword>
<dbReference type="SMART" id="SM00724">
    <property type="entry name" value="TLC"/>
    <property type="match status" value="1"/>
</dbReference>
<gene>
    <name evidence="12" type="ORF">BDV98DRAFT_560806</name>
</gene>
<keyword evidence="13" id="KW-1185">Reference proteome</keyword>
<dbReference type="InterPro" id="IPR006634">
    <property type="entry name" value="TLC-dom"/>
</dbReference>
<feature type="transmembrane region" description="Helical" evidence="10">
    <location>
        <begin position="246"/>
        <end position="266"/>
    </location>
</feature>
<dbReference type="PANTHER" id="PTHR12560">
    <property type="entry name" value="LONGEVITY ASSURANCE FACTOR 1 LAG1"/>
    <property type="match status" value="1"/>
</dbReference>
<evidence type="ECO:0000256" key="5">
    <source>
        <dbReference type="ARBA" id="ARBA00022824"/>
    </source>
</evidence>
<proteinExistence type="inferred from homology"/>
<dbReference type="OrthoDB" id="3053196at2759"/>
<dbReference type="Proteomes" id="UP000305067">
    <property type="component" value="Unassembled WGS sequence"/>
</dbReference>
<feature type="transmembrane region" description="Helical" evidence="10">
    <location>
        <begin position="21"/>
        <end position="42"/>
    </location>
</feature>
<evidence type="ECO:0000256" key="1">
    <source>
        <dbReference type="ARBA" id="ARBA00004477"/>
    </source>
</evidence>
<feature type="domain" description="TLC" evidence="11">
    <location>
        <begin position="120"/>
        <end position="339"/>
    </location>
</feature>
<comment type="similarity">
    <text evidence="2">Belongs to the sphingosine N-acyltransferase family.</text>
</comment>